<evidence type="ECO:0000313" key="4">
    <source>
        <dbReference type="Proteomes" id="UP000054477"/>
    </source>
</evidence>
<proteinExistence type="predicted"/>
<dbReference type="HOGENOM" id="CLU_021018_2_4_1"/>
<dbReference type="PANTHER" id="PTHR10314">
    <property type="entry name" value="CYSTATHIONINE BETA-SYNTHASE"/>
    <property type="match status" value="1"/>
</dbReference>
<dbReference type="SUPFAM" id="SSF53686">
    <property type="entry name" value="Tryptophan synthase beta subunit-like PLP-dependent enzymes"/>
    <property type="match status" value="1"/>
</dbReference>
<evidence type="ECO:0000313" key="3">
    <source>
        <dbReference type="EMBL" id="KIK01479.1"/>
    </source>
</evidence>
<dbReference type="Gene3D" id="3.40.50.1100">
    <property type="match status" value="2"/>
</dbReference>
<dbReference type="InterPro" id="IPR036052">
    <property type="entry name" value="TrpB-like_PALP_sf"/>
</dbReference>
<evidence type="ECO:0000256" key="1">
    <source>
        <dbReference type="ARBA" id="ARBA00001933"/>
    </source>
</evidence>
<accession>A0A0C9XJ48</accession>
<dbReference type="PROSITE" id="PS00901">
    <property type="entry name" value="CYS_SYNTHASE"/>
    <property type="match status" value="1"/>
</dbReference>
<sequence>MSPQILDNALGAVGHTPLIRLDKIAESNGLKCNLLGKVEFMSAGGSVKDRIAKAMVEAAERDGKLVPGESVVIEPTSGNTGIGLAMACAIKIRVIPLL</sequence>
<keyword evidence="4" id="KW-1185">Reference proteome</keyword>
<dbReference type="Pfam" id="PF00291">
    <property type="entry name" value="PALP"/>
    <property type="match status" value="1"/>
</dbReference>
<dbReference type="STRING" id="1095629.A0A0C9XJ48"/>
<dbReference type="Proteomes" id="UP000054477">
    <property type="component" value="Unassembled WGS sequence"/>
</dbReference>
<comment type="cofactor">
    <cofactor evidence="1">
        <name>pyridoxal 5'-phosphate</name>
        <dbReference type="ChEBI" id="CHEBI:597326"/>
    </cofactor>
</comment>
<name>A0A0C9XJ48_9AGAR</name>
<feature type="domain" description="Tryptophan synthase beta chain-like PALP" evidence="2">
    <location>
        <begin position="11"/>
        <end position="90"/>
    </location>
</feature>
<dbReference type="GO" id="GO:0006535">
    <property type="term" value="P:cysteine biosynthetic process from serine"/>
    <property type="evidence" value="ECO:0007669"/>
    <property type="project" value="InterPro"/>
</dbReference>
<dbReference type="InterPro" id="IPR050214">
    <property type="entry name" value="Cys_Synth/Cystath_Beta-Synth"/>
</dbReference>
<dbReference type="OrthoDB" id="10259545at2759"/>
<dbReference type="InterPro" id="IPR001216">
    <property type="entry name" value="P-phosphate_BS"/>
</dbReference>
<reference evidence="3 4" key="1">
    <citation type="submission" date="2014-04" db="EMBL/GenBank/DDBJ databases">
        <authorList>
            <consortium name="DOE Joint Genome Institute"/>
            <person name="Kuo A."/>
            <person name="Kohler A."/>
            <person name="Nagy L.G."/>
            <person name="Floudas D."/>
            <person name="Copeland A."/>
            <person name="Barry K.W."/>
            <person name="Cichocki N."/>
            <person name="Veneault-Fourrey C."/>
            <person name="LaButti K."/>
            <person name="Lindquist E.A."/>
            <person name="Lipzen A."/>
            <person name="Lundell T."/>
            <person name="Morin E."/>
            <person name="Murat C."/>
            <person name="Sun H."/>
            <person name="Tunlid A."/>
            <person name="Henrissat B."/>
            <person name="Grigoriev I.V."/>
            <person name="Hibbett D.S."/>
            <person name="Martin F."/>
            <person name="Nordberg H.P."/>
            <person name="Cantor M.N."/>
            <person name="Hua S.X."/>
        </authorList>
    </citation>
    <scope>NUCLEOTIDE SEQUENCE [LARGE SCALE GENOMIC DNA]</scope>
    <source>
        <strain evidence="3 4">LaAM-08-1</strain>
    </source>
</reference>
<protein>
    <recommendedName>
        <fullName evidence="2">Tryptophan synthase beta chain-like PALP domain-containing protein</fullName>
    </recommendedName>
</protein>
<dbReference type="InterPro" id="IPR001926">
    <property type="entry name" value="TrpB-like_PALP"/>
</dbReference>
<dbReference type="EMBL" id="KN838606">
    <property type="protein sequence ID" value="KIK01479.1"/>
    <property type="molecule type" value="Genomic_DNA"/>
</dbReference>
<evidence type="ECO:0000259" key="2">
    <source>
        <dbReference type="Pfam" id="PF00291"/>
    </source>
</evidence>
<organism evidence="3 4">
    <name type="scientific">Laccaria amethystina LaAM-08-1</name>
    <dbReference type="NCBI Taxonomy" id="1095629"/>
    <lineage>
        <taxon>Eukaryota</taxon>
        <taxon>Fungi</taxon>
        <taxon>Dikarya</taxon>
        <taxon>Basidiomycota</taxon>
        <taxon>Agaricomycotina</taxon>
        <taxon>Agaricomycetes</taxon>
        <taxon>Agaricomycetidae</taxon>
        <taxon>Agaricales</taxon>
        <taxon>Agaricineae</taxon>
        <taxon>Hydnangiaceae</taxon>
        <taxon>Laccaria</taxon>
    </lineage>
</organism>
<reference evidence="4" key="2">
    <citation type="submission" date="2015-01" db="EMBL/GenBank/DDBJ databases">
        <title>Evolutionary Origins and Diversification of the Mycorrhizal Mutualists.</title>
        <authorList>
            <consortium name="DOE Joint Genome Institute"/>
            <consortium name="Mycorrhizal Genomics Consortium"/>
            <person name="Kohler A."/>
            <person name="Kuo A."/>
            <person name="Nagy L.G."/>
            <person name="Floudas D."/>
            <person name="Copeland A."/>
            <person name="Barry K.W."/>
            <person name="Cichocki N."/>
            <person name="Veneault-Fourrey C."/>
            <person name="LaButti K."/>
            <person name="Lindquist E.A."/>
            <person name="Lipzen A."/>
            <person name="Lundell T."/>
            <person name="Morin E."/>
            <person name="Murat C."/>
            <person name="Riley R."/>
            <person name="Ohm R."/>
            <person name="Sun H."/>
            <person name="Tunlid A."/>
            <person name="Henrissat B."/>
            <person name="Grigoriev I.V."/>
            <person name="Hibbett D.S."/>
            <person name="Martin F."/>
        </authorList>
    </citation>
    <scope>NUCLEOTIDE SEQUENCE [LARGE SCALE GENOMIC DNA]</scope>
    <source>
        <strain evidence="4">LaAM-08-1</strain>
    </source>
</reference>
<dbReference type="AlphaFoldDB" id="A0A0C9XJ48"/>
<gene>
    <name evidence="3" type="ORF">K443DRAFT_565105</name>
</gene>